<dbReference type="OrthoDB" id="3061561at2759"/>
<keyword evidence="1" id="KW-0472">Membrane</keyword>
<protein>
    <submittedName>
        <fullName evidence="2">Uncharacterized protein</fullName>
    </submittedName>
</protein>
<dbReference type="PANTHER" id="PTHR35043:SF8">
    <property type="entry name" value="DUF4220 DOMAIN-CONTAINING PROTEIN"/>
    <property type="match status" value="1"/>
</dbReference>
<gene>
    <name evidence="2" type="ORF">BU16DRAFT_2253</name>
</gene>
<keyword evidence="1" id="KW-1133">Transmembrane helix</keyword>
<feature type="transmembrane region" description="Helical" evidence="1">
    <location>
        <begin position="340"/>
        <end position="359"/>
    </location>
</feature>
<proteinExistence type="predicted"/>
<feature type="transmembrane region" description="Helical" evidence="1">
    <location>
        <begin position="279"/>
        <end position="301"/>
    </location>
</feature>
<evidence type="ECO:0000313" key="3">
    <source>
        <dbReference type="Proteomes" id="UP000799750"/>
    </source>
</evidence>
<dbReference type="PANTHER" id="PTHR35043">
    <property type="entry name" value="TRANSCRIPTION FACTOR DOMAIN-CONTAINING PROTEIN"/>
    <property type="match status" value="1"/>
</dbReference>
<sequence>MHNNTLNSTRVGWVSSPEGRGTAELLYSCLFTIFLCTWTAYHPEIPPPYWSSWTNFRYRFWLTVMILLFPESVVLIAAADSVATKRLIQRIHALSPQISGDVEEGNLPPLERHLSLQERNTRILQSVYTNRVHAHFVCMEGMTIKLEGGQIHQLNVALFMDLAQAGLVEVPEFSRGDRADWSKADSFAKTITLLQLTWFLATTIGRASQHLPISTLEIFTLTNIGCTVIASLSWWDKPKDITRSLVLTVPGEQDEVDAVRAKVEDDIRREDNLILSGKLVVVSSFILIGAVSFLAWSFSFFTTTELYCWRVLSCVATAISIVLLLLVLMNPKENMFATSLFLGYCFLRAFFAIEAFVALRSVPAGVYVSVSWSQYFPHI</sequence>
<dbReference type="EMBL" id="MU004181">
    <property type="protein sequence ID" value="KAF2502225.1"/>
    <property type="molecule type" value="Genomic_DNA"/>
</dbReference>
<keyword evidence="3" id="KW-1185">Reference proteome</keyword>
<feature type="transmembrane region" description="Helical" evidence="1">
    <location>
        <begin position="307"/>
        <end position="328"/>
    </location>
</feature>
<accession>A0A6A6RBR4</accession>
<organism evidence="2 3">
    <name type="scientific">Lophium mytilinum</name>
    <dbReference type="NCBI Taxonomy" id="390894"/>
    <lineage>
        <taxon>Eukaryota</taxon>
        <taxon>Fungi</taxon>
        <taxon>Dikarya</taxon>
        <taxon>Ascomycota</taxon>
        <taxon>Pezizomycotina</taxon>
        <taxon>Dothideomycetes</taxon>
        <taxon>Pleosporomycetidae</taxon>
        <taxon>Mytilinidiales</taxon>
        <taxon>Mytilinidiaceae</taxon>
        <taxon>Lophium</taxon>
    </lineage>
</organism>
<feature type="transmembrane region" description="Helical" evidence="1">
    <location>
        <begin position="21"/>
        <end position="41"/>
    </location>
</feature>
<feature type="transmembrane region" description="Helical" evidence="1">
    <location>
        <begin position="61"/>
        <end position="83"/>
    </location>
</feature>
<dbReference type="Proteomes" id="UP000799750">
    <property type="component" value="Unassembled WGS sequence"/>
</dbReference>
<reference evidence="2" key="1">
    <citation type="journal article" date="2020" name="Stud. Mycol.">
        <title>101 Dothideomycetes genomes: a test case for predicting lifestyles and emergence of pathogens.</title>
        <authorList>
            <person name="Haridas S."/>
            <person name="Albert R."/>
            <person name="Binder M."/>
            <person name="Bloem J."/>
            <person name="Labutti K."/>
            <person name="Salamov A."/>
            <person name="Andreopoulos B."/>
            <person name="Baker S."/>
            <person name="Barry K."/>
            <person name="Bills G."/>
            <person name="Bluhm B."/>
            <person name="Cannon C."/>
            <person name="Castanera R."/>
            <person name="Culley D."/>
            <person name="Daum C."/>
            <person name="Ezra D."/>
            <person name="Gonzalez J."/>
            <person name="Henrissat B."/>
            <person name="Kuo A."/>
            <person name="Liang C."/>
            <person name="Lipzen A."/>
            <person name="Lutzoni F."/>
            <person name="Magnuson J."/>
            <person name="Mondo S."/>
            <person name="Nolan M."/>
            <person name="Ohm R."/>
            <person name="Pangilinan J."/>
            <person name="Park H.-J."/>
            <person name="Ramirez L."/>
            <person name="Alfaro M."/>
            <person name="Sun H."/>
            <person name="Tritt A."/>
            <person name="Yoshinaga Y."/>
            <person name="Zwiers L.-H."/>
            <person name="Turgeon B."/>
            <person name="Goodwin S."/>
            <person name="Spatafora J."/>
            <person name="Crous P."/>
            <person name="Grigoriev I."/>
        </authorList>
    </citation>
    <scope>NUCLEOTIDE SEQUENCE</scope>
    <source>
        <strain evidence="2">CBS 269.34</strain>
    </source>
</reference>
<keyword evidence="1" id="KW-0812">Transmembrane</keyword>
<name>A0A6A6RBR4_9PEZI</name>
<dbReference type="AlphaFoldDB" id="A0A6A6RBR4"/>
<evidence type="ECO:0000313" key="2">
    <source>
        <dbReference type="EMBL" id="KAF2502225.1"/>
    </source>
</evidence>
<evidence type="ECO:0000256" key="1">
    <source>
        <dbReference type="SAM" id="Phobius"/>
    </source>
</evidence>